<evidence type="ECO:0000313" key="14">
    <source>
        <dbReference type="Proteomes" id="UP000243459"/>
    </source>
</evidence>
<dbReference type="InterPro" id="IPR002867">
    <property type="entry name" value="IBR_dom"/>
</dbReference>
<dbReference type="InterPro" id="IPR031127">
    <property type="entry name" value="E3_UB_ligase_RBR"/>
</dbReference>
<dbReference type="OMA" id="KMICINC"/>
<organism evidence="13 14">
    <name type="scientific">Asparagus officinalis</name>
    <name type="common">Garden asparagus</name>
    <dbReference type="NCBI Taxonomy" id="4686"/>
    <lineage>
        <taxon>Eukaryota</taxon>
        <taxon>Viridiplantae</taxon>
        <taxon>Streptophyta</taxon>
        <taxon>Embryophyta</taxon>
        <taxon>Tracheophyta</taxon>
        <taxon>Spermatophyta</taxon>
        <taxon>Magnoliopsida</taxon>
        <taxon>Liliopsida</taxon>
        <taxon>Asparagales</taxon>
        <taxon>Asparagaceae</taxon>
        <taxon>Asparagoideae</taxon>
        <taxon>Asparagus</taxon>
    </lineage>
</organism>
<dbReference type="Gene3D" id="1.20.120.1750">
    <property type="match status" value="1"/>
</dbReference>
<evidence type="ECO:0000256" key="9">
    <source>
        <dbReference type="ARBA" id="ARBA00022786"/>
    </source>
</evidence>
<keyword evidence="9" id="KW-0833">Ubl conjugation pathway</keyword>
<evidence type="ECO:0000256" key="8">
    <source>
        <dbReference type="ARBA" id="ARBA00022771"/>
    </source>
</evidence>
<comment type="cofactor">
    <cofactor evidence="2">
        <name>Zn(2+)</name>
        <dbReference type="ChEBI" id="CHEBI:29105"/>
    </cofactor>
</comment>
<accession>A0A5P1E2R7</accession>
<keyword evidence="14" id="KW-1185">Reference proteome</keyword>
<dbReference type="GO" id="GO:0016567">
    <property type="term" value="P:protein ubiquitination"/>
    <property type="evidence" value="ECO:0007669"/>
    <property type="project" value="InterPro"/>
</dbReference>
<feature type="compositionally biased region" description="Polar residues" evidence="11">
    <location>
        <begin position="21"/>
        <end position="43"/>
    </location>
</feature>
<dbReference type="GO" id="GO:0061630">
    <property type="term" value="F:ubiquitin protein ligase activity"/>
    <property type="evidence" value="ECO:0007669"/>
    <property type="project" value="UniProtKB-EC"/>
</dbReference>
<dbReference type="InterPro" id="IPR016135">
    <property type="entry name" value="UBQ-conjugating_enzyme/RWD"/>
</dbReference>
<keyword evidence="8" id="KW-0863">Zinc-finger</keyword>
<dbReference type="SUPFAM" id="SSF57850">
    <property type="entry name" value="RING/U-box"/>
    <property type="match status" value="4"/>
</dbReference>
<dbReference type="AlphaFoldDB" id="A0A5P1E2R7"/>
<evidence type="ECO:0000256" key="3">
    <source>
        <dbReference type="ARBA" id="ARBA00004906"/>
    </source>
</evidence>
<dbReference type="CDD" id="cd20354">
    <property type="entry name" value="Rcat_RBR_RNF14"/>
    <property type="match status" value="1"/>
</dbReference>
<dbReference type="Proteomes" id="UP000243459">
    <property type="component" value="Chromosome 10"/>
</dbReference>
<evidence type="ECO:0000256" key="4">
    <source>
        <dbReference type="ARBA" id="ARBA00012251"/>
    </source>
</evidence>
<dbReference type="EC" id="2.3.2.31" evidence="4"/>
<dbReference type="Pfam" id="PF01485">
    <property type="entry name" value="IBR"/>
    <property type="match status" value="1"/>
</dbReference>
<comment type="pathway">
    <text evidence="3">Protein modification; protein ubiquitination.</text>
</comment>
<evidence type="ECO:0000256" key="7">
    <source>
        <dbReference type="ARBA" id="ARBA00022737"/>
    </source>
</evidence>
<dbReference type="InterPro" id="IPR017907">
    <property type="entry name" value="Znf_RING_CS"/>
</dbReference>
<dbReference type="EMBL" id="CM007390">
    <property type="protein sequence ID" value="ONK55797.1"/>
    <property type="molecule type" value="Genomic_DNA"/>
</dbReference>
<dbReference type="PROSITE" id="PS00518">
    <property type="entry name" value="ZF_RING_1"/>
    <property type="match status" value="1"/>
</dbReference>
<dbReference type="InterPro" id="IPR047548">
    <property type="entry name" value="Rcat_RBR_RNF14"/>
</dbReference>
<keyword evidence="6" id="KW-0479">Metal-binding</keyword>
<evidence type="ECO:0000313" key="13">
    <source>
        <dbReference type="EMBL" id="ONK55797.1"/>
    </source>
</evidence>
<dbReference type="Gene3D" id="3.10.110.10">
    <property type="entry name" value="Ubiquitin Conjugating Enzyme"/>
    <property type="match status" value="1"/>
</dbReference>
<evidence type="ECO:0000256" key="5">
    <source>
        <dbReference type="ARBA" id="ARBA00022679"/>
    </source>
</evidence>
<dbReference type="GO" id="GO:0008270">
    <property type="term" value="F:zinc ion binding"/>
    <property type="evidence" value="ECO:0007669"/>
    <property type="project" value="UniProtKB-KW"/>
</dbReference>
<evidence type="ECO:0000256" key="10">
    <source>
        <dbReference type="ARBA" id="ARBA00022833"/>
    </source>
</evidence>
<name>A0A5P1E2R7_ASPOF</name>
<proteinExistence type="predicted"/>
<keyword evidence="5" id="KW-0808">Transferase</keyword>
<evidence type="ECO:0000256" key="6">
    <source>
        <dbReference type="ARBA" id="ARBA00022723"/>
    </source>
</evidence>
<dbReference type="InterPro" id="IPR013083">
    <property type="entry name" value="Znf_RING/FYVE/PHD"/>
</dbReference>
<dbReference type="Gene3D" id="3.30.40.10">
    <property type="entry name" value="Zinc/RING finger domain, C3HC4 (zinc finger)"/>
    <property type="match status" value="1"/>
</dbReference>
<comment type="catalytic activity">
    <reaction evidence="1">
        <text>[E2 ubiquitin-conjugating enzyme]-S-ubiquitinyl-L-cysteine + [acceptor protein]-L-lysine = [E2 ubiquitin-conjugating enzyme]-L-cysteine + [acceptor protein]-N(6)-ubiquitinyl-L-lysine.</text>
        <dbReference type="EC" id="2.3.2.31"/>
    </reaction>
</comment>
<keyword evidence="10" id="KW-0862">Zinc</keyword>
<dbReference type="InterPro" id="IPR044066">
    <property type="entry name" value="TRIAD_supradom"/>
</dbReference>
<evidence type="ECO:0000259" key="12">
    <source>
        <dbReference type="PROSITE" id="PS51873"/>
    </source>
</evidence>
<feature type="domain" description="RING-type" evidence="12">
    <location>
        <begin position="182"/>
        <end position="403"/>
    </location>
</feature>
<evidence type="ECO:0000256" key="11">
    <source>
        <dbReference type="SAM" id="MobiDB-lite"/>
    </source>
</evidence>
<gene>
    <name evidence="13" type="ORF">A4U43_C10F1080</name>
</gene>
<protein>
    <recommendedName>
        <fullName evidence="4">RBR-type E3 ubiquitin transferase</fullName>
        <ecNumber evidence="4">2.3.2.31</ecNumber>
    </recommendedName>
</protein>
<dbReference type="SMART" id="SM00647">
    <property type="entry name" value="IBR"/>
    <property type="match status" value="2"/>
</dbReference>
<evidence type="ECO:0000256" key="2">
    <source>
        <dbReference type="ARBA" id="ARBA00001947"/>
    </source>
</evidence>
<dbReference type="Gramene" id="ONK55797">
    <property type="protein sequence ID" value="ONK55797"/>
    <property type="gene ID" value="A4U43_C10F1080"/>
</dbReference>
<keyword evidence="7" id="KW-0677">Repeat</keyword>
<dbReference type="CDD" id="cd20341">
    <property type="entry name" value="BRcat_RBR_RNF14"/>
    <property type="match status" value="1"/>
</dbReference>
<dbReference type="FunFam" id="3.30.40.10:FF:000358">
    <property type="entry name" value="RBR-type E3 ubiquitin transferase"/>
    <property type="match status" value="1"/>
</dbReference>
<feature type="region of interest" description="Disordered" evidence="11">
    <location>
        <begin position="1"/>
        <end position="76"/>
    </location>
</feature>
<dbReference type="PANTHER" id="PTHR11685">
    <property type="entry name" value="RBR FAMILY RING FINGER AND IBR DOMAIN-CONTAINING"/>
    <property type="match status" value="1"/>
</dbReference>
<dbReference type="Pfam" id="PF26200">
    <property type="entry name" value="Rcat_RNF216"/>
    <property type="match status" value="1"/>
</dbReference>
<sequence>MDESKQSKSIFYEQKYRPVQKPSQDQSEPPTISTETPQIQSKQRIIPANIGESIDAKASNSNPKLKPQPVEASDSCTDATDEAIRRLERLQISGLRVGEISQEQIRINDQLQEDELLALEAIYGDDIFSLGKTEGSRSFQIHVHLRISDDFTVAAELPSSTRKPGAEKRDDADDDVSYTFKVQYLPPIILSCMNFVELPCQHFFCFKCMETYSNIHVKEGTVTKLLCPDAKCGGLIPPGLLRRLLGSESYERWESLILQRTLDSMSDLVYCPRCETPCLEDDHHDAQCPKCFFTFCSLCRDRRHVGEECLTPEAKLLILRERQKSVELKGDQRRRELEIINSMLSEKEVLRDSKQCPSCRMAITRIEGCNKMQCSNCGQLFCYICGEAISGYDHFRESCELFSQEMIVEWELRMNQRRVMEQMQAVHGHACPNCHQLNAKVGNNNHLYCQACHINYCALCREVVRRRAHHYGPKRCKQHTADP</sequence>
<dbReference type="PROSITE" id="PS51873">
    <property type="entry name" value="TRIAD"/>
    <property type="match status" value="1"/>
</dbReference>
<evidence type="ECO:0000256" key="1">
    <source>
        <dbReference type="ARBA" id="ARBA00001798"/>
    </source>
</evidence>
<reference evidence="14" key="1">
    <citation type="journal article" date="2017" name="Nat. Commun.">
        <title>The asparagus genome sheds light on the origin and evolution of a young Y chromosome.</title>
        <authorList>
            <person name="Harkess A."/>
            <person name="Zhou J."/>
            <person name="Xu C."/>
            <person name="Bowers J.E."/>
            <person name="Van der Hulst R."/>
            <person name="Ayyampalayam S."/>
            <person name="Mercati F."/>
            <person name="Riccardi P."/>
            <person name="McKain M.R."/>
            <person name="Kakrana A."/>
            <person name="Tang H."/>
            <person name="Ray J."/>
            <person name="Groenendijk J."/>
            <person name="Arikit S."/>
            <person name="Mathioni S.M."/>
            <person name="Nakano M."/>
            <person name="Shan H."/>
            <person name="Telgmann-Rauber A."/>
            <person name="Kanno A."/>
            <person name="Yue Z."/>
            <person name="Chen H."/>
            <person name="Li W."/>
            <person name="Chen Y."/>
            <person name="Xu X."/>
            <person name="Zhang Y."/>
            <person name="Luo S."/>
            <person name="Chen H."/>
            <person name="Gao J."/>
            <person name="Mao Z."/>
            <person name="Pires J.C."/>
            <person name="Luo M."/>
            <person name="Kudrna D."/>
            <person name="Wing R.A."/>
            <person name="Meyers B.C."/>
            <person name="Yi K."/>
            <person name="Kong H."/>
            <person name="Lavrijsen P."/>
            <person name="Sunseri F."/>
            <person name="Falavigna A."/>
            <person name="Ye Y."/>
            <person name="Leebens-Mack J.H."/>
            <person name="Chen G."/>
        </authorList>
    </citation>
    <scope>NUCLEOTIDE SEQUENCE [LARGE SCALE GENOMIC DNA]</scope>
    <source>
        <strain evidence="14">cv. DH0086</strain>
    </source>
</reference>